<keyword evidence="8" id="KW-0239">DNA-directed DNA polymerase</keyword>
<dbReference type="PANTHER" id="PTHR42648:SF11">
    <property type="entry name" value="TRANSPOSON TY4-P GAG-POL POLYPROTEIN"/>
    <property type="match status" value="1"/>
</dbReference>
<evidence type="ECO:0000259" key="10">
    <source>
        <dbReference type="PROSITE" id="PS50994"/>
    </source>
</evidence>
<evidence type="ECO:0000256" key="1">
    <source>
        <dbReference type="ARBA" id="ARBA00022722"/>
    </source>
</evidence>
<dbReference type="GO" id="GO:0016787">
    <property type="term" value="F:hydrolase activity"/>
    <property type="evidence" value="ECO:0007669"/>
    <property type="project" value="UniProtKB-KW"/>
</dbReference>
<evidence type="ECO:0000256" key="2">
    <source>
        <dbReference type="ARBA" id="ARBA00022723"/>
    </source>
</evidence>
<keyword evidence="9" id="KW-0233">DNA recombination</keyword>
<evidence type="ECO:0000313" key="12">
    <source>
        <dbReference type="Proteomes" id="UP000077202"/>
    </source>
</evidence>
<dbReference type="PANTHER" id="PTHR42648">
    <property type="entry name" value="TRANSPOSASE, PUTATIVE-RELATED"/>
    <property type="match status" value="1"/>
</dbReference>
<dbReference type="GO" id="GO:0003887">
    <property type="term" value="F:DNA-directed DNA polymerase activity"/>
    <property type="evidence" value="ECO:0007669"/>
    <property type="project" value="UniProtKB-KW"/>
</dbReference>
<accession>A0A176W5I8</accession>
<keyword evidence="8" id="KW-0548">Nucleotidyltransferase</keyword>
<dbReference type="Gene3D" id="3.30.420.10">
    <property type="entry name" value="Ribonuclease H-like superfamily/Ribonuclease H"/>
    <property type="match status" value="1"/>
</dbReference>
<reference evidence="11" key="1">
    <citation type="submission" date="2016-03" db="EMBL/GenBank/DDBJ databases">
        <title>Mechanisms controlling the formation of the plant cell surface in tip-growing cells are functionally conserved among land plants.</title>
        <authorList>
            <person name="Honkanen S."/>
            <person name="Jones V.A."/>
            <person name="Morieri G."/>
            <person name="Champion C."/>
            <person name="Hetherington A.J."/>
            <person name="Kelly S."/>
            <person name="Saint-Marcoux D."/>
            <person name="Proust H."/>
            <person name="Prescott H."/>
            <person name="Dolan L."/>
        </authorList>
    </citation>
    <scope>NUCLEOTIDE SEQUENCE [LARGE SCALE GENOMIC DNA]</scope>
    <source>
        <tissue evidence="11">Whole gametophyte</tissue>
    </source>
</reference>
<evidence type="ECO:0000313" key="11">
    <source>
        <dbReference type="EMBL" id="OAE28297.1"/>
    </source>
</evidence>
<evidence type="ECO:0000256" key="7">
    <source>
        <dbReference type="ARBA" id="ARBA00022918"/>
    </source>
</evidence>
<dbReference type="InterPro" id="IPR036397">
    <property type="entry name" value="RNaseH_sf"/>
</dbReference>
<dbReference type="GO" id="GO:0004519">
    <property type="term" value="F:endonuclease activity"/>
    <property type="evidence" value="ECO:0007669"/>
    <property type="project" value="UniProtKB-KW"/>
</dbReference>
<keyword evidence="4" id="KW-0378">Hydrolase</keyword>
<keyword evidence="5" id="KW-0460">Magnesium</keyword>
<dbReference type="InterPro" id="IPR039537">
    <property type="entry name" value="Retrotran_Ty1/copia-like"/>
</dbReference>
<comment type="caution">
    <text evidence="11">The sequence shown here is derived from an EMBL/GenBank/DDBJ whole genome shotgun (WGS) entry which is preliminary data.</text>
</comment>
<keyword evidence="7" id="KW-0695">RNA-directed DNA polymerase</keyword>
<keyword evidence="8" id="KW-0808">Transferase</keyword>
<keyword evidence="3" id="KW-0255">Endonuclease</keyword>
<keyword evidence="12" id="KW-1185">Reference proteome</keyword>
<dbReference type="GO" id="GO:0015074">
    <property type="term" value="P:DNA integration"/>
    <property type="evidence" value="ECO:0007669"/>
    <property type="project" value="UniProtKB-KW"/>
</dbReference>
<name>A0A176W5I8_MARPO</name>
<dbReference type="GO" id="GO:0003964">
    <property type="term" value="F:RNA-directed DNA polymerase activity"/>
    <property type="evidence" value="ECO:0007669"/>
    <property type="project" value="UniProtKB-KW"/>
</dbReference>
<protein>
    <recommendedName>
        <fullName evidence="10">Integrase catalytic domain-containing protein</fullName>
    </recommendedName>
</protein>
<sequence length="355" mass="40541">MGTMKVGGTKFEIAKYDERSDYLLWERQVKGMLKATGSGKLLKTKPADVLGEDWNDMQEIAVNAVMLYLQPHVIWQLEEYGDCLSLFETLQRKYHQKELSNGLYTSLKLMSFKMKDGNTKVFDFASQKGSFIRFGAQVETLTVHKVKALNVWVKYLRLNNGGVYISKEFGEYCKVEGIIRHLITVHTPQQNAVCELLNRTVLEKVRSMMSQSGLPYKFGAEVVNTTVYLVNLSPSSAIDFITPFELRHKRVADYNRLSIFGCTAYPLIPKEHMTMLDPTSKKCRFLGYASGVKGYRLWDPVACKVIVSRDVSFDKPRLLKEWENAHAPRTDKGKSPLPDIVEGEIDHYGFNDRPQ</sequence>
<evidence type="ECO:0000256" key="5">
    <source>
        <dbReference type="ARBA" id="ARBA00022842"/>
    </source>
</evidence>
<evidence type="ECO:0000256" key="4">
    <source>
        <dbReference type="ARBA" id="ARBA00022801"/>
    </source>
</evidence>
<evidence type="ECO:0000256" key="6">
    <source>
        <dbReference type="ARBA" id="ARBA00022908"/>
    </source>
</evidence>
<dbReference type="Pfam" id="PF25597">
    <property type="entry name" value="SH3_retrovirus"/>
    <property type="match status" value="1"/>
</dbReference>
<dbReference type="Proteomes" id="UP000077202">
    <property type="component" value="Unassembled WGS sequence"/>
</dbReference>
<evidence type="ECO:0000256" key="8">
    <source>
        <dbReference type="ARBA" id="ARBA00022932"/>
    </source>
</evidence>
<dbReference type="InterPro" id="IPR057670">
    <property type="entry name" value="SH3_retrovirus"/>
</dbReference>
<keyword evidence="1" id="KW-0540">Nuclease</keyword>
<proteinExistence type="predicted"/>
<evidence type="ECO:0000256" key="9">
    <source>
        <dbReference type="ARBA" id="ARBA00023172"/>
    </source>
</evidence>
<dbReference type="GO" id="GO:0006310">
    <property type="term" value="P:DNA recombination"/>
    <property type="evidence" value="ECO:0007669"/>
    <property type="project" value="UniProtKB-KW"/>
</dbReference>
<dbReference type="GO" id="GO:0003676">
    <property type="term" value="F:nucleic acid binding"/>
    <property type="evidence" value="ECO:0007669"/>
    <property type="project" value="InterPro"/>
</dbReference>
<keyword evidence="2" id="KW-0479">Metal-binding</keyword>
<feature type="domain" description="Integrase catalytic" evidence="10">
    <location>
        <begin position="154"/>
        <end position="251"/>
    </location>
</feature>
<gene>
    <name evidence="11" type="ORF">AXG93_2507s1090</name>
</gene>
<keyword evidence="6" id="KW-0229">DNA integration</keyword>
<dbReference type="SUPFAM" id="SSF53098">
    <property type="entry name" value="Ribonuclease H-like"/>
    <property type="match status" value="1"/>
</dbReference>
<dbReference type="InterPro" id="IPR012337">
    <property type="entry name" value="RNaseH-like_sf"/>
</dbReference>
<dbReference type="AlphaFoldDB" id="A0A176W5I8"/>
<evidence type="ECO:0000256" key="3">
    <source>
        <dbReference type="ARBA" id="ARBA00022759"/>
    </source>
</evidence>
<dbReference type="PROSITE" id="PS50994">
    <property type="entry name" value="INTEGRASE"/>
    <property type="match status" value="1"/>
</dbReference>
<dbReference type="GO" id="GO:0046872">
    <property type="term" value="F:metal ion binding"/>
    <property type="evidence" value="ECO:0007669"/>
    <property type="project" value="UniProtKB-KW"/>
</dbReference>
<organism evidence="11 12">
    <name type="scientific">Marchantia polymorpha subsp. ruderalis</name>
    <dbReference type="NCBI Taxonomy" id="1480154"/>
    <lineage>
        <taxon>Eukaryota</taxon>
        <taxon>Viridiplantae</taxon>
        <taxon>Streptophyta</taxon>
        <taxon>Embryophyta</taxon>
        <taxon>Marchantiophyta</taxon>
        <taxon>Marchantiopsida</taxon>
        <taxon>Marchantiidae</taxon>
        <taxon>Marchantiales</taxon>
        <taxon>Marchantiaceae</taxon>
        <taxon>Marchantia</taxon>
    </lineage>
</organism>
<dbReference type="EMBL" id="LVLJ01001742">
    <property type="protein sequence ID" value="OAE28297.1"/>
    <property type="molecule type" value="Genomic_DNA"/>
</dbReference>
<dbReference type="InterPro" id="IPR001584">
    <property type="entry name" value="Integrase_cat-core"/>
</dbReference>